<reference evidence="1" key="1">
    <citation type="journal article" date="2015" name="Nature">
        <title>Complex archaea that bridge the gap between prokaryotes and eukaryotes.</title>
        <authorList>
            <person name="Spang A."/>
            <person name="Saw J.H."/>
            <person name="Jorgensen S.L."/>
            <person name="Zaremba-Niedzwiedzka K."/>
            <person name="Martijn J."/>
            <person name="Lind A.E."/>
            <person name="van Eijk R."/>
            <person name="Schleper C."/>
            <person name="Guy L."/>
            <person name="Ettema T.J."/>
        </authorList>
    </citation>
    <scope>NUCLEOTIDE SEQUENCE</scope>
</reference>
<protein>
    <submittedName>
        <fullName evidence="1">Uncharacterized protein</fullName>
    </submittedName>
</protein>
<comment type="caution">
    <text evidence="1">The sequence shown here is derived from an EMBL/GenBank/DDBJ whole genome shotgun (WGS) entry which is preliminary data.</text>
</comment>
<sequence length="148" mass="16941">MFLPFVHGYMGVVKPNGETLNKGSLVDGDTDSFQTWEDDDVYEVNGVGWPLKEIELHTWFENKPNVGEDNGVWIRYKYTGTSMCILIIFYWHGGNDVFAVFDTDGDFELNFYPIEDDKAVYDVYFDIVQTAGELNLQVDYIGAYYGLA</sequence>
<evidence type="ECO:0000313" key="1">
    <source>
        <dbReference type="EMBL" id="KKM15911.1"/>
    </source>
</evidence>
<accession>A0A0F9HKM8</accession>
<proteinExistence type="predicted"/>
<organism evidence="1">
    <name type="scientific">marine sediment metagenome</name>
    <dbReference type="NCBI Taxonomy" id="412755"/>
    <lineage>
        <taxon>unclassified sequences</taxon>
        <taxon>metagenomes</taxon>
        <taxon>ecological metagenomes</taxon>
    </lineage>
</organism>
<dbReference type="AlphaFoldDB" id="A0A0F9HKM8"/>
<dbReference type="EMBL" id="LAZR01014796">
    <property type="protein sequence ID" value="KKM15911.1"/>
    <property type="molecule type" value="Genomic_DNA"/>
</dbReference>
<gene>
    <name evidence="1" type="ORF">LCGC14_1691260</name>
</gene>
<name>A0A0F9HKM8_9ZZZZ</name>